<dbReference type="GO" id="GO:0030246">
    <property type="term" value="F:carbohydrate binding"/>
    <property type="evidence" value="ECO:0007669"/>
    <property type="project" value="UniProtKB-UniRule"/>
</dbReference>
<dbReference type="CDD" id="cd00070">
    <property type="entry name" value="GLECT"/>
    <property type="match status" value="1"/>
</dbReference>
<dbReference type="InterPro" id="IPR001079">
    <property type="entry name" value="Galectin_CRD"/>
</dbReference>
<keyword evidence="1 2" id="KW-0430">Lectin</keyword>
<dbReference type="SMART" id="SM00276">
    <property type="entry name" value="GLECT"/>
    <property type="match status" value="1"/>
</dbReference>
<evidence type="ECO:0000313" key="4">
    <source>
        <dbReference type="EnsemblMetazoa" id="MDOA010823-PA"/>
    </source>
</evidence>
<organism evidence="4">
    <name type="scientific">Musca domestica</name>
    <name type="common">House fly</name>
    <dbReference type="NCBI Taxonomy" id="7370"/>
    <lineage>
        <taxon>Eukaryota</taxon>
        <taxon>Metazoa</taxon>
        <taxon>Ecdysozoa</taxon>
        <taxon>Arthropoda</taxon>
        <taxon>Hexapoda</taxon>
        <taxon>Insecta</taxon>
        <taxon>Pterygota</taxon>
        <taxon>Neoptera</taxon>
        <taxon>Endopterygota</taxon>
        <taxon>Diptera</taxon>
        <taxon>Brachycera</taxon>
        <taxon>Muscomorpha</taxon>
        <taxon>Muscoidea</taxon>
        <taxon>Muscidae</taxon>
        <taxon>Musca</taxon>
    </lineage>
</organism>
<proteinExistence type="predicted"/>
<dbReference type="EnsemblMetazoa" id="MDOA010823-RA">
    <property type="protein sequence ID" value="MDOA010823-PA"/>
    <property type="gene ID" value="MDOA010823"/>
</dbReference>
<evidence type="ECO:0000256" key="2">
    <source>
        <dbReference type="RuleBase" id="RU102079"/>
    </source>
</evidence>
<dbReference type="SUPFAM" id="SSF49899">
    <property type="entry name" value="Concanavalin A-like lectins/glucanases"/>
    <property type="match status" value="2"/>
</dbReference>
<dbReference type="SMART" id="SM00908">
    <property type="entry name" value="Gal-bind_lectin"/>
    <property type="match status" value="1"/>
</dbReference>
<dbReference type="VEuPathDB" id="VectorBase:MDOMA2_004718"/>
<dbReference type="KEGG" id="mde:101887576"/>
<dbReference type="InterPro" id="IPR044156">
    <property type="entry name" value="Galectin-like"/>
</dbReference>
<evidence type="ECO:0000259" key="3">
    <source>
        <dbReference type="PROSITE" id="PS51304"/>
    </source>
</evidence>
<accession>A0A1I8N2D1</accession>
<feature type="domain" description="Galectin" evidence="3">
    <location>
        <begin position="159"/>
        <end position="304"/>
    </location>
</feature>
<evidence type="ECO:0000256" key="1">
    <source>
        <dbReference type="ARBA" id="ARBA00022734"/>
    </source>
</evidence>
<dbReference type="VEuPathDB" id="VectorBase:MDOA010823"/>
<dbReference type="eggNOG" id="KOG3587">
    <property type="taxonomic scope" value="Eukaryota"/>
</dbReference>
<protein>
    <recommendedName>
        <fullName evidence="2">Galectin</fullName>
    </recommendedName>
</protein>
<dbReference type="RefSeq" id="XP_005183007.2">
    <property type="nucleotide sequence ID" value="XM_005182950.4"/>
</dbReference>
<reference evidence="4" key="1">
    <citation type="submission" date="2020-05" db="UniProtKB">
        <authorList>
            <consortium name="EnsemblMetazoa"/>
        </authorList>
    </citation>
    <scope>IDENTIFICATION</scope>
    <source>
        <strain evidence="4">Aabys</strain>
    </source>
</reference>
<name>A0A1I8N2D1_MUSDO</name>
<dbReference type="InterPro" id="IPR013320">
    <property type="entry name" value="ConA-like_dom_sf"/>
</dbReference>
<dbReference type="PANTHER" id="PTHR11346">
    <property type="entry name" value="GALECTIN"/>
    <property type="match status" value="1"/>
</dbReference>
<gene>
    <name evidence="4" type="primary">101887576</name>
</gene>
<dbReference type="PANTHER" id="PTHR11346:SF147">
    <property type="entry name" value="GALECTIN"/>
    <property type="match status" value="1"/>
</dbReference>
<feature type="domain" description="Galectin" evidence="3">
    <location>
        <begin position="6"/>
        <end position="140"/>
    </location>
</feature>
<dbReference type="PROSITE" id="PS51304">
    <property type="entry name" value="GALECTIN"/>
    <property type="match status" value="2"/>
</dbReference>
<dbReference type="Pfam" id="PF00337">
    <property type="entry name" value="Gal-bind_lectin"/>
    <property type="match status" value="2"/>
</dbReference>
<dbReference type="Gene3D" id="2.60.120.200">
    <property type="match status" value="2"/>
</dbReference>
<sequence length="324" mass="37414">MSDIVFRCNFAEHLRFGHVLELSGRAKKEAKRFLINLKAGEATADDDSNIGLQISVNFLKDMILFKKYINGEWCDEESKGFDTSQFTKEFRIYIVMADEKFHISINNALEISYKYRLRLGLLTQLEIDGDLETVCQVDHRKYFPVVWPPIQVFEERLHFSGDVPMPFKVGHVMVIGAELSGSENGSFIVHLRNINDVEMQEFHLRVAFKNRRLCWNTKTIPNGEHFRFGEEHELDRFPFEEFLQPFKLAFAFGENELKLAKDGVFLFSISYRSPDILPLIGGLKIFGLDGLNVRVAELQHVQMEDVSCAGFENYSQLEIVNNLD</sequence>
<dbReference type="OrthoDB" id="6251307at2759"/>
<dbReference type="AlphaFoldDB" id="A0A1I8N2D1"/>